<evidence type="ECO:0000259" key="3">
    <source>
        <dbReference type="PROSITE" id="PS50110"/>
    </source>
</evidence>
<dbReference type="SMART" id="SM00448">
    <property type="entry name" value="REC"/>
    <property type="match status" value="1"/>
</dbReference>
<reference evidence="4 5" key="1">
    <citation type="submission" date="2018-09" db="EMBL/GenBank/DDBJ databases">
        <title>Gemmobacter lutimaris sp. nov., a marine bacterium isolated from tidal flat.</title>
        <authorList>
            <person name="Lee D.W."/>
            <person name="Yoo Y."/>
            <person name="Kim J.-J."/>
            <person name="Kim B.S."/>
        </authorList>
    </citation>
    <scope>NUCLEOTIDE SEQUENCE [LARGE SCALE GENOMIC DNA]</scope>
    <source>
        <strain evidence="4 5">YJ-T1-11</strain>
    </source>
</reference>
<dbReference type="GO" id="GO:0000160">
    <property type="term" value="P:phosphorelay signal transduction system"/>
    <property type="evidence" value="ECO:0007669"/>
    <property type="project" value="InterPro"/>
</dbReference>
<dbReference type="AlphaFoldDB" id="A0A398BTK0"/>
<feature type="domain" description="Response regulatory" evidence="3">
    <location>
        <begin position="5"/>
        <end position="122"/>
    </location>
</feature>
<sequence length="131" mass="14339">MSDPRIIHVDDCPDIRVLVKIALETVAGLPLVQFESGDEVVRHAQDIEADLFLLDVMMPGLTGPQAFQQLRAMPRFSATPAIFLTAKATERELKDLKGPGILGTITKPFDALTLGQQIRALWDASLFGRVA</sequence>
<dbReference type="Proteomes" id="UP000266649">
    <property type="component" value="Unassembled WGS sequence"/>
</dbReference>
<dbReference type="InterPro" id="IPR050595">
    <property type="entry name" value="Bact_response_regulator"/>
</dbReference>
<keyword evidence="1 2" id="KW-0597">Phosphoprotein</keyword>
<dbReference type="PROSITE" id="PS50110">
    <property type="entry name" value="RESPONSE_REGULATORY"/>
    <property type="match status" value="1"/>
</dbReference>
<proteinExistence type="predicted"/>
<evidence type="ECO:0000313" key="4">
    <source>
        <dbReference type="EMBL" id="RID90613.1"/>
    </source>
</evidence>
<protein>
    <submittedName>
        <fullName evidence="4">Response regulator</fullName>
    </submittedName>
</protein>
<name>A0A398BTK0_9RHOB</name>
<dbReference type="RefSeq" id="WP_119136110.1">
    <property type="nucleotide sequence ID" value="NZ_QXXQ01000012.1"/>
</dbReference>
<accession>A0A398BTK0</accession>
<dbReference type="EMBL" id="QXXQ01000012">
    <property type="protein sequence ID" value="RID90613.1"/>
    <property type="molecule type" value="Genomic_DNA"/>
</dbReference>
<feature type="modified residue" description="4-aspartylphosphate" evidence="2">
    <location>
        <position position="55"/>
    </location>
</feature>
<gene>
    <name evidence="4" type="ORF">D2N39_17670</name>
</gene>
<comment type="caution">
    <text evidence="4">The sequence shown here is derived from an EMBL/GenBank/DDBJ whole genome shotgun (WGS) entry which is preliminary data.</text>
</comment>
<dbReference type="PANTHER" id="PTHR44591">
    <property type="entry name" value="STRESS RESPONSE REGULATOR PROTEIN 1"/>
    <property type="match status" value="1"/>
</dbReference>
<dbReference type="OrthoDB" id="9800897at2"/>
<dbReference type="Gene3D" id="3.40.50.2300">
    <property type="match status" value="1"/>
</dbReference>
<keyword evidence="5" id="KW-1185">Reference proteome</keyword>
<organism evidence="4 5">
    <name type="scientific">Gemmobacter lutimaris</name>
    <dbReference type="NCBI Taxonomy" id="2306023"/>
    <lineage>
        <taxon>Bacteria</taxon>
        <taxon>Pseudomonadati</taxon>
        <taxon>Pseudomonadota</taxon>
        <taxon>Alphaproteobacteria</taxon>
        <taxon>Rhodobacterales</taxon>
        <taxon>Paracoccaceae</taxon>
        <taxon>Gemmobacter</taxon>
    </lineage>
</organism>
<evidence type="ECO:0000313" key="5">
    <source>
        <dbReference type="Proteomes" id="UP000266649"/>
    </source>
</evidence>
<dbReference type="PANTHER" id="PTHR44591:SF3">
    <property type="entry name" value="RESPONSE REGULATORY DOMAIN-CONTAINING PROTEIN"/>
    <property type="match status" value="1"/>
</dbReference>
<dbReference type="Pfam" id="PF00072">
    <property type="entry name" value="Response_reg"/>
    <property type="match status" value="1"/>
</dbReference>
<dbReference type="InterPro" id="IPR001789">
    <property type="entry name" value="Sig_transdc_resp-reg_receiver"/>
</dbReference>
<dbReference type="InterPro" id="IPR011006">
    <property type="entry name" value="CheY-like_superfamily"/>
</dbReference>
<dbReference type="SUPFAM" id="SSF52172">
    <property type="entry name" value="CheY-like"/>
    <property type="match status" value="1"/>
</dbReference>
<evidence type="ECO:0000256" key="1">
    <source>
        <dbReference type="ARBA" id="ARBA00022553"/>
    </source>
</evidence>
<evidence type="ECO:0000256" key="2">
    <source>
        <dbReference type="PROSITE-ProRule" id="PRU00169"/>
    </source>
</evidence>